<evidence type="ECO:0000313" key="3">
    <source>
        <dbReference type="Proteomes" id="UP000245609"/>
    </source>
</evidence>
<dbReference type="AlphaFoldDB" id="A0A2T9YH95"/>
<organism evidence="2 3">
    <name type="scientific">Smittium megazygosporum</name>
    <dbReference type="NCBI Taxonomy" id="133381"/>
    <lineage>
        <taxon>Eukaryota</taxon>
        <taxon>Fungi</taxon>
        <taxon>Fungi incertae sedis</taxon>
        <taxon>Zoopagomycota</taxon>
        <taxon>Kickxellomycotina</taxon>
        <taxon>Harpellomycetes</taxon>
        <taxon>Harpellales</taxon>
        <taxon>Legeriomycetaceae</taxon>
        <taxon>Smittium</taxon>
    </lineage>
</organism>
<name>A0A2T9YH95_9FUNG</name>
<accession>A0A2T9YH95</accession>
<feature type="signal peptide" evidence="1">
    <location>
        <begin position="1"/>
        <end position="24"/>
    </location>
</feature>
<protein>
    <submittedName>
        <fullName evidence="2">Uncharacterized protein</fullName>
    </submittedName>
</protein>
<sequence>MFPSNICPIPMGTLLFFIFLHVRAAGSTPSRHTIIKFPPKKLSILEKSRSCEMFKNSSESQASGCGIVGVFFVEGDYDFVRQTHFPPLLLTTKASTNDAGPYILLASLYWYGSRRIVGVFFVEGDYDFVRQTHFPPLLLTTKASTNDAGPYILLASLYWYGSRRIVGVFFVEGDYDFVRQTHFPPLLLTTKASTSD</sequence>
<dbReference type="Proteomes" id="UP000245609">
    <property type="component" value="Unassembled WGS sequence"/>
</dbReference>
<keyword evidence="3" id="KW-1185">Reference proteome</keyword>
<feature type="chain" id="PRO_5015550300" evidence="1">
    <location>
        <begin position="25"/>
        <end position="196"/>
    </location>
</feature>
<reference evidence="2 3" key="1">
    <citation type="journal article" date="2018" name="MBio">
        <title>Comparative Genomics Reveals the Core Gene Toolbox for the Fungus-Insect Symbiosis.</title>
        <authorList>
            <person name="Wang Y."/>
            <person name="Stata M."/>
            <person name="Wang W."/>
            <person name="Stajich J.E."/>
            <person name="White M.M."/>
            <person name="Moncalvo J.M."/>
        </authorList>
    </citation>
    <scope>NUCLEOTIDE SEQUENCE [LARGE SCALE GENOMIC DNA]</scope>
    <source>
        <strain evidence="2 3">SC-DP-2</strain>
    </source>
</reference>
<feature type="non-terminal residue" evidence="2">
    <location>
        <position position="196"/>
    </location>
</feature>
<keyword evidence="1" id="KW-0732">Signal</keyword>
<proteinExistence type="predicted"/>
<dbReference type="EMBL" id="MBFS01002847">
    <property type="protein sequence ID" value="PVU91728.1"/>
    <property type="molecule type" value="Genomic_DNA"/>
</dbReference>
<evidence type="ECO:0000256" key="1">
    <source>
        <dbReference type="SAM" id="SignalP"/>
    </source>
</evidence>
<gene>
    <name evidence="2" type="ORF">BB560_006107</name>
</gene>
<comment type="caution">
    <text evidence="2">The sequence shown here is derived from an EMBL/GenBank/DDBJ whole genome shotgun (WGS) entry which is preliminary data.</text>
</comment>
<evidence type="ECO:0000313" key="2">
    <source>
        <dbReference type="EMBL" id="PVU91728.1"/>
    </source>
</evidence>